<protein>
    <recommendedName>
        <fullName evidence="2">histidine kinase</fullName>
        <ecNumber evidence="2">2.7.13.3</ecNumber>
    </recommendedName>
</protein>
<feature type="transmembrane region" description="Helical" evidence="9">
    <location>
        <begin position="105"/>
        <end position="123"/>
    </location>
</feature>
<evidence type="ECO:0000256" key="2">
    <source>
        <dbReference type="ARBA" id="ARBA00012438"/>
    </source>
</evidence>
<evidence type="ECO:0000256" key="7">
    <source>
        <dbReference type="ARBA" id="ARBA00022840"/>
    </source>
</evidence>
<gene>
    <name evidence="11" type="ORF">FGL95_18020</name>
</gene>
<keyword evidence="5" id="KW-0547">Nucleotide-binding</keyword>
<evidence type="ECO:0000256" key="1">
    <source>
        <dbReference type="ARBA" id="ARBA00000085"/>
    </source>
</evidence>
<dbReference type="Pfam" id="PF07730">
    <property type="entry name" value="HisKA_3"/>
    <property type="match status" value="1"/>
</dbReference>
<dbReference type="Proteomes" id="UP000535543">
    <property type="component" value="Unassembled WGS sequence"/>
</dbReference>
<keyword evidence="9" id="KW-0812">Transmembrane</keyword>
<feature type="domain" description="Signal transduction histidine kinase subgroup 3 dimerisation and phosphoacceptor" evidence="10">
    <location>
        <begin position="181"/>
        <end position="246"/>
    </location>
</feature>
<dbReference type="GO" id="GO:0000155">
    <property type="term" value="F:phosphorelay sensor kinase activity"/>
    <property type="evidence" value="ECO:0007669"/>
    <property type="project" value="InterPro"/>
</dbReference>
<dbReference type="CDD" id="cd16917">
    <property type="entry name" value="HATPase_UhpB-NarQ-NarX-like"/>
    <property type="match status" value="1"/>
</dbReference>
<feature type="transmembrane region" description="Helical" evidence="9">
    <location>
        <begin position="60"/>
        <end position="76"/>
    </location>
</feature>
<dbReference type="Gene3D" id="3.30.565.10">
    <property type="entry name" value="Histidine kinase-like ATPase, C-terminal domain"/>
    <property type="match status" value="1"/>
</dbReference>
<keyword evidence="4" id="KW-0808">Transferase</keyword>
<evidence type="ECO:0000256" key="9">
    <source>
        <dbReference type="SAM" id="Phobius"/>
    </source>
</evidence>
<keyword evidence="9" id="KW-1133">Transmembrane helix</keyword>
<proteinExistence type="predicted"/>
<keyword evidence="3" id="KW-0597">Phosphoprotein</keyword>
<sequence length="386" mass="41115">MRLRELGPADWGVALVVAVLQLVGSRGANASQTLASPLDWWGYVLLAIGPAALLLRRRLPLLVLFIAIAAAAAYVTRYGYGPIFLSLVVAFLTAAVQGSRWPTYALIPAGYLFFVWPVPALISDRTPNWWAALGIAAWLTVLVAAAEGIRQRRAVLLARRQRKQASLRSAEEERLRRASEERLAIARELHDVLAHSLSLINVQSSVALELLERKPEQAATALAAIKTASRDALGEVHSLLNAIRTGADRAPTAPAPSIADLDAVVERARSAGIAVRTSIEGKAFRLPSVVDVAAARIIQESLTNVARHSTEAAAVVTVQYSPTLLVVQVDNGGSAGDGRPKVSGGNGIRGMIERARALGGELSAGPRRGGGFRVEARLPIGSEEDR</sequence>
<comment type="catalytic activity">
    <reaction evidence="1">
        <text>ATP + protein L-histidine = ADP + protein N-phospho-L-histidine.</text>
        <dbReference type="EC" id="2.7.13.3"/>
    </reaction>
</comment>
<evidence type="ECO:0000313" key="11">
    <source>
        <dbReference type="EMBL" id="NMN96938.1"/>
    </source>
</evidence>
<evidence type="ECO:0000256" key="5">
    <source>
        <dbReference type="ARBA" id="ARBA00022741"/>
    </source>
</evidence>
<keyword evidence="9" id="KW-0472">Membrane</keyword>
<comment type="caution">
    <text evidence="11">The sequence shown here is derived from an EMBL/GenBank/DDBJ whole genome shotgun (WGS) entry which is preliminary data.</text>
</comment>
<dbReference type="InterPro" id="IPR036890">
    <property type="entry name" value="HATPase_C_sf"/>
</dbReference>
<organism evidence="11 12">
    <name type="scientific">Antrihabitans stalactiti</name>
    <dbReference type="NCBI Taxonomy" id="2584121"/>
    <lineage>
        <taxon>Bacteria</taxon>
        <taxon>Bacillati</taxon>
        <taxon>Actinomycetota</taxon>
        <taxon>Actinomycetes</taxon>
        <taxon>Mycobacteriales</taxon>
        <taxon>Nocardiaceae</taxon>
        <taxon>Antrihabitans</taxon>
    </lineage>
</organism>
<dbReference type="EC" id="2.7.13.3" evidence="2"/>
<keyword evidence="12" id="KW-1185">Reference proteome</keyword>
<dbReference type="PANTHER" id="PTHR24421:SF10">
    <property type="entry name" value="NITRATE_NITRITE SENSOR PROTEIN NARQ"/>
    <property type="match status" value="1"/>
</dbReference>
<dbReference type="PANTHER" id="PTHR24421">
    <property type="entry name" value="NITRATE/NITRITE SENSOR PROTEIN NARX-RELATED"/>
    <property type="match status" value="1"/>
</dbReference>
<reference evidence="11 12" key="1">
    <citation type="submission" date="2019-05" db="EMBL/GenBank/DDBJ databases">
        <authorList>
            <person name="Lee S.D."/>
        </authorList>
    </citation>
    <scope>NUCLEOTIDE SEQUENCE [LARGE SCALE GENOMIC DNA]</scope>
    <source>
        <strain evidence="11 12">YC2-7</strain>
    </source>
</reference>
<evidence type="ECO:0000256" key="3">
    <source>
        <dbReference type="ARBA" id="ARBA00022553"/>
    </source>
</evidence>
<dbReference type="InterPro" id="IPR050482">
    <property type="entry name" value="Sensor_HK_TwoCompSys"/>
</dbReference>
<dbReference type="Gene3D" id="1.20.5.1930">
    <property type="match status" value="1"/>
</dbReference>
<dbReference type="SUPFAM" id="SSF55874">
    <property type="entry name" value="ATPase domain of HSP90 chaperone/DNA topoisomerase II/histidine kinase"/>
    <property type="match status" value="1"/>
</dbReference>
<keyword evidence="8" id="KW-0902">Two-component regulatory system</keyword>
<dbReference type="GO" id="GO:0046983">
    <property type="term" value="F:protein dimerization activity"/>
    <property type="evidence" value="ECO:0007669"/>
    <property type="project" value="InterPro"/>
</dbReference>
<dbReference type="GO" id="GO:0005524">
    <property type="term" value="F:ATP binding"/>
    <property type="evidence" value="ECO:0007669"/>
    <property type="project" value="UniProtKB-KW"/>
</dbReference>
<evidence type="ECO:0000256" key="4">
    <source>
        <dbReference type="ARBA" id="ARBA00022679"/>
    </source>
</evidence>
<keyword evidence="7" id="KW-0067">ATP-binding</keyword>
<feature type="transmembrane region" description="Helical" evidence="9">
    <location>
        <begin position="129"/>
        <end position="149"/>
    </location>
</feature>
<dbReference type="InterPro" id="IPR011712">
    <property type="entry name" value="Sig_transdc_His_kin_sub3_dim/P"/>
</dbReference>
<evidence type="ECO:0000259" key="10">
    <source>
        <dbReference type="Pfam" id="PF07730"/>
    </source>
</evidence>
<dbReference type="AlphaFoldDB" id="A0A848KGU6"/>
<accession>A0A848KGU6</accession>
<keyword evidence="6 11" id="KW-0418">Kinase</keyword>
<dbReference type="EMBL" id="VCQU01000006">
    <property type="protein sequence ID" value="NMN96938.1"/>
    <property type="molecule type" value="Genomic_DNA"/>
</dbReference>
<evidence type="ECO:0000256" key="6">
    <source>
        <dbReference type="ARBA" id="ARBA00022777"/>
    </source>
</evidence>
<dbReference type="GO" id="GO:0016020">
    <property type="term" value="C:membrane"/>
    <property type="evidence" value="ECO:0007669"/>
    <property type="project" value="InterPro"/>
</dbReference>
<name>A0A848KGU6_9NOCA</name>
<dbReference type="RefSeq" id="WP_169589376.1">
    <property type="nucleotide sequence ID" value="NZ_VCQU01000006.1"/>
</dbReference>
<evidence type="ECO:0000313" key="12">
    <source>
        <dbReference type="Proteomes" id="UP000535543"/>
    </source>
</evidence>
<evidence type="ECO:0000256" key="8">
    <source>
        <dbReference type="ARBA" id="ARBA00023012"/>
    </source>
</evidence>
<reference evidence="11 12" key="2">
    <citation type="submission" date="2020-06" db="EMBL/GenBank/DDBJ databases">
        <title>Antribacter stalactiti gen. nov., sp. nov., a new member of the family Nacardiaceae isolated from a cave.</title>
        <authorList>
            <person name="Kim I.S."/>
        </authorList>
    </citation>
    <scope>NUCLEOTIDE SEQUENCE [LARGE SCALE GENOMIC DNA]</scope>
    <source>
        <strain evidence="11 12">YC2-7</strain>
    </source>
</reference>